<dbReference type="Proteomes" id="UP000198508">
    <property type="component" value="Unassembled WGS sequence"/>
</dbReference>
<keyword evidence="2" id="KW-0472">Membrane</keyword>
<dbReference type="RefSeq" id="WP_092360904.1">
    <property type="nucleotide sequence ID" value="NZ_CP176637.1"/>
</dbReference>
<sequence>MEEREKLPEERLRELEEENRRLLEENTELKSKPLKESFYDHIHVSVRTMDIIIGCLCVLFVVVLILGMSNR</sequence>
<dbReference type="EMBL" id="FOIM01000002">
    <property type="protein sequence ID" value="SET14920.1"/>
    <property type="molecule type" value="Genomic_DNA"/>
</dbReference>
<organism evidence="3 4">
    <name type="scientific">Enterocloster lavalensis</name>
    <dbReference type="NCBI Taxonomy" id="460384"/>
    <lineage>
        <taxon>Bacteria</taxon>
        <taxon>Bacillati</taxon>
        <taxon>Bacillota</taxon>
        <taxon>Clostridia</taxon>
        <taxon>Lachnospirales</taxon>
        <taxon>Lachnospiraceae</taxon>
        <taxon>Enterocloster</taxon>
    </lineage>
</organism>
<keyword evidence="1" id="KW-0175">Coiled coil</keyword>
<feature type="coiled-coil region" evidence="1">
    <location>
        <begin position="5"/>
        <end position="32"/>
    </location>
</feature>
<accession>A0A1I0C7K6</accession>
<gene>
    <name evidence="3" type="ORF">SAMN05216313_102318</name>
</gene>
<keyword evidence="2" id="KW-1133">Transmembrane helix</keyword>
<feature type="transmembrane region" description="Helical" evidence="2">
    <location>
        <begin position="51"/>
        <end position="69"/>
    </location>
</feature>
<keyword evidence="4" id="KW-1185">Reference proteome</keyword>
<evidence type="ECO:0000313" key="4">
    <source>
        <dbReference type="Proteomes" id="UP000198508"/>
    </source>
</evidence>
<dbReference type="STRING" id="460384.SAMN05216313_102318"/>
<evidence type="ECO:0000256" key="1">
    <source>
        <dbReference type="SAM" id="Coils"/>
    </source>
</evidence>
<name>A0A1I0C7K6_9FIRM</name>
<proteinExistence type="predicted"/>
<evidence type="ECO:0000313" key="3">
    <source>
        <dbReference type="EMBL" id="SET14920.1"/>
    </source>
</evidence>
<reference evidence="4" key="1">
    <citation type="submission" date="2016-10" db="EMBL/GenBank/DDBJ databases">
        <authorList>
            <person name="Varghese N."/>
            <person name="Submissions S."/>
        </authorList>
    </citation>
    <scope>NUCLEOTIDE SEQUENCE [LARGE SCALE GENOMIC DNA]</scope>
    <source>
        <strain evidence="4">NLAE-zl-G277</strain>
    </source>
</reference>
<protein>
    <submittedName>
        <fullName evidence="3">Uncharacterized protein</fullName>
    </submittedName>
</protein>
<evidence type="ECO:0000256" key="2">
    <source>
        <dbReference type="SAM" id="Phobius"/>
    </source>
</evidence>
<dbReference type="AlphaFoldDB" id="A0A1I0C7K6"/>
<keyword evidence="2" id="KW-0812">Transmembrane</keyword>